<organism evidence="1 2">
    <name type="scientific">candidate division WS6 bacterium 34_10</name>
    <dbReference type="NCBI Taxonomy" id="1641389"/>
    <lineage>
        <taxon>Bacteria</taxon>
        <taxon>Candidatus Dojkabacteria</taxon>
    </lineage>
</organism>
<dbReference type="EMBL" id="LGGO01000023">
    <property type="protein sequence ID" value="KUK77551.1"/>
    <property type="molecule type" value="Genomic_DNA"/>
</dbReference>
<gene>
    <name evidence="1" type="ORF">XD93_0256</name>
</gene>
<protein>
    <submittedName>
        <fullName evidence="1">Uncharacterized protein</fullName>
    </submittedName>
</protein>
<evidence type="ECO:0000313" key="1">
    <source>
        <dbReference type="EMBL" id="KUK77551.1"/>
    </source>
</evidence>
<dbReference type="Proteomes" id="UP000053904">
    <property type="component" value="Unassembled WGS sequence"/>
</dbReference>
<comment type="caution">
    <text evidence="1">The sequence shown here is derived from an EMBL/GenBank/DDBJ whole genome shotgun (WGS) entry which is preliminary data.</text>
</comment>
<reference evidence="2" key="1">
    <citation type="journal article" date="2015" name="MBio">
        <title>Genome-Resolved Metagenomic Analysis Reveals Roles for Candidate Phyla and Other Microbial Community Members in Biogeochemical Transformations in Oil Reservoirs.</title>
        <authorList>
            <person name="Hu P."/>
            <person name="Tom L."/>
            <person name="Singh A."/>
            <person name="Thomas B.C."/>
            <person name="Baker B.J."/>
            <person name="Piceno Y.M."/>
            <person name="Andersen G.L."/>
            <person name="Banfield J.F."/>
        </authorList>
    </citation>
    <scope>NUCLEOTIDE SEQUENCE [LARGE SCALE GENOMIC DNA]</scope>
</reference>
<evidence type="ECO:0000313" key="2">
    <source>
        <dbReference type="Proteomes" id="UP000053904"/>
    </source>
</evidence>
<dbReference type="AlphaFoldDB" id="A0A101HIM9"/>
<sequence length="170" mass="19408">MKNGLKIFSLAILLTVALLTPVYAIGDNEFRTTVENNIAVRCNSITNRIELIITKYDVNHQRHVQRYQNISTNISELITKLNAQGYDTKALQEDLDQLDAYINEFSEEYASFVQSLKLSQSYACANSEGDFRRAVEEARGYLLRARETSLDIRILINDEIRGDLNALKNE</sequence>
<name>A0A101HIM9_9BACT</name>
<proteinExistence type="predicted"/>
<dbReference type="SUPFAM" id="SSF58100">
    <property type="entry name" value="Bacterial hemolysins"/>
    <property type="match status" value="1"/>
</dbReference>
<accession>A0A101HIM9</accession>